<dbReference type="PANTHER" id="PTHR13847:SF289">
    <property type="entry name" value="GLYCINE OXIDASE"/>
    <property type="match status" value="1"/>
</dbReference>
<dbReference type="AlphaFoldDB" id="A0A928V9X4"/>
<name>A0A928V9X4_9GAMM</name>
<evidence type="ECO:0000259" key="2">
    <source>
        <dbReference type="Pfam" id="PF01266"/>
    </source>
</evidence>
<organism evidence="3 4">
    <name type="scientific">Cellvibrio polysaccharolyticus</name>
    <dbReference type="NCBI Taxonomy" id="2082724"/>
    <lineage>
        <taxon>Bacteria</taxon>
        <taxon>Pseudomonadati</taxon>
        <taxon>Pseudomonadota</taxon>
        <taxon>Gammaproteobacteria</taxon>
        <taxon>Cellvibrionales</taxon>
        <taxon>Cellvibrionaceae</taxon>
        <taxon>Cellvibrio</taxon>
    </lineage>
</organism>
<dbReference type="GO" id="GO:0005737">
    <property type="term" value="C:cytoplasm"/>
    <property type="evidence" value="ECO:0007669"/>
    <property type="project" value="TreeGrafter"/>
</dbReference>
<dbReference type="SUPFAM" id="SSF51905">
    <property type="entry name" value="FAD/NAD(P)-binding domain"/>
    <property type="match status" value="1"/>
</dbReference>
<accession>A0A928V9X4</accession>
<dbReference type="Gene3D" id="3.30.9.10">
    <property type="entry name" value="D-Amino Acid Oxidase, subunit A, domain 2"/>
    <property type="match status" value="1"/>
</dbReference>
<keyword evidence="4" id="KW-1185">Reference proteome</keyword>
<dbReference type="Gene3D" id="3.50.50.60">
    <property type="entry name" value="FAD/NAD(P)-binding domain"/>
    <property type="match status" value="1"/>
</dbReference>
<protein>
    <submittedName>
        <fullName evidence="3">FAD-dependent oxidoreductase</fullName>
    </submittedName>
</protein>
<dbReference type="InterPro" id="IPR006076">
    <property type="entry name" value="FAD-dep_OxRdtase"/>
</dbReference>
<gene>
    <name evidence="3" type="ORF">C4F51_16180</name>
</gene>
<dbReference type="EMBL" id="PRDL01000001">
    <property type="protein sequence ID" value="MBE8718714.1"/>
    <property type="molecule type" value="Genomic_DNA"/>
</dbReference>
<dbReference type="Proteomes" id="UP000652567">
    <property type="component" value="Unassembled WGS sequence"/>
</dbReference>
<evidence type="ECO:0000256" key="1">
    <source>
        <dbReference type="ARBA" id="ARBA00023002"/>
    </source>
</evidence>
<feature type="domain" description="FAD dependent oxidoreductase" evidence="2">
    <location>
        <begin position="14"/>
        <end position="320"/>
    </location>
</feature>
<evidence type="ECO:0000313" key="4">
    <source>
        <dbReference type="Proteomes" id="UP000652567"/>
    </source>
</evidence>
<evidence type="ECO:0000313" key="3">
    <source>
        <dbReference type="EMBL" id="MBE8718714.1"/>
    </source>
</evidence>
<comment type="caution">
    <text evidence="3">The sequence shown here is derived from an EMBL/GenBank/DDBJ whole genome shotgun (WGS) entry which is preliminary data.</text>
</comment>
<dbReference type="Pfam" id="PF01266">
    <property type="entry name" value="DAO"/>
    <property type="match status" value="1"/>
</dbReference>
<dbReference type="GO" id="GO:0016491">
    <property type="term" value="F:oxidoreductase activity"/>
    <property type="evidence" value="ECO:0007669"/>
    <property type="project" value="UniProtKB-KW"/>
</dbReference>
<dbReference type="InterPro" id="IPR036188">
    <property type="entry name" value="FAD/NAD-bd_sf"/>
</dbReference>
<proteinExistence type="predicted"/>
<sequence>MPYSAESPLVIDLDVAILGGGIAGLWLANRLQQDGYQIALFEKYALGSGQTMASQGMIHGGMKYTLAGALSGASEAIADMPQHWRKCLCGEGDVDISATRILSDHFYLWSGENVTSRLTGFFASKLIRGRVDAVADDRRPSLLRHADFRGTLYKIGDMVLDVPSLVANLARPLEHHLFQYPDHTLFQLTADGALEMTIPTAQGKVRIRARRFVFTAGEGNEALMQSLQIATPAMQRRPLQQVLVKHKHLHRFYGHCLGTGSTPRLTISSHSAADGKMVWYLGGQLAEEGADQSPQDVITAAREELAALMPWLDFSEAEWATLPVNRAEPRQQGLARPDNAFASRTDKASNVIVGWPTKLTLAPNFGNQMLALLQEDGLLPSQATPAAVFRQLADLLPAPAIAMAPWDIAFPMPAYQPETADDDDE</sequence>
<dbReference type="PANTHER" id="PTHR13847">
    <property type="entry name" value="SARCOSINE DEHYDROGENASE-RELATED"/>
    <property type="match status" value="1"/>
</dbReference>
<reference evidence="3" key="1">
    <citation type="submission" date="2018-07" db="EMBL/GenBank/DDBJ databases">
        <title>Genome assembly of strain Ka43.</title>
        <authorList>
            <person name="Kukolya J."/>
            <person name="Nagy I."/>
            <person name="Horvath B."/>
            <person name="Toth A."/>
        </authorList>
    </citation>
    <scope>NUCLEOTIDE SEQUENCE</scope>
    <source>
        <strain evidence="3">KB43</strain>
    </source>
</reference>
<dbReference type="RefSeq" id="WP_193911491.1">
    <property type="nucleotide sequence ID" value="NZ_PRDL01000001.1"/>
</dbReference>
<keyword evidence="1" id="KW-0560">Oxidoreductase</keyword>